<evidence type="ECO:0000313" key="1">
    <source>
        <dbReference type="EnsemblMetazoa" id="AATE020779-PA.1"/>
    </source>
</evidence>
<protein>
    <submittedName>
        <fullName evidence="1">Uncharacterized protein</fullName>
    </submittedName>
</protein>
<accession>A0A182JMD7</accession>
<organism evidence="1">
    <name type="scientific">Anopheles atroparvus</name>
    <name type="common">European mosquito</name>
    <dbReference type="NCBI Taxonomy" id="41427"/>
    <lineage>
        <taxon>Eukaryota</taxon>
        <taxon>Metazoa</taxon>
        <taxon>Ecdysozoa</taxon>
        <taxon>Arthropoda</taxon>
        <taxon>Hexapoda</taxon>
        <taxon>Insecta</taxon>
        <taxon>Pterygota</taxon>
        <taxon>Neoptera</taxon>
        <taxon>Endopterygota</taxon>
        <taxon>Diptera</taxon>
        <taxon>Nematocera</taxon>
        <taxon>Culicoidea</taxon>
        <taxon>Culicidae</taxon>
        <taxon>Anophelinae</taxon>
        <taxon>Anopheles</taxon>
    </lineage>
</organism>
<dbReference type="EnsemblMetazoa" id="AATE020779-RA">
    <property type="protein sequence ID" value="AATE020779-PA.1"/>
    <property type="gene ID" value="AATE020779"/>
</dbReference>
<dbReference type="VEuPathDB" id="VectorBase:AATE020779"/>
<reference evidence="1" key="1">
    <citation type="submission" date="2022-08" db="UniProtKB">
        <authorList>
            <consortium name="EnsemblMetazoa"/>
        </authorList>
    </citation>
    <scope>IDENTIFICATION</scope>
    <source>
        <strain evidence="1">EBRO</strain>
    </source>
</reference>
<dbReference type="AlphaFoldDB" id="A0A182JMD7"/>
<sequence length="236" mass="25374">MEFMLGFHFLAPSGQGSSPVVSRAYRRIFPYTILDKKGSNAAVQMNLIAIDQSVGFFSRVHHRLGRRCRRGTVSELLLGGRFRMERTGGFWTPAARQRGRVCGGCTGCGALGDRAALAPAGSATVGGLRVLTVARVRAEAGVARVERLSAGSRWSPDARAPSVAERGELWQDVRVRHPAGAARSRASASAAAVRVGVREAPIVDEALVEDGLVVDVLRGIRRRYDRQVATVAVTVR</sequence>
<name>A0A182JMD7_ANOAO</name>
<proteinExistence type="predicted"/>